<dbReference type="Gene3D" id="3.40.50.2300">
    <property type="match status" value="2"/>
</dbReference>
<name>A0A1I4XPT8_9FLAO</name>
<keyword evidence="1" id="KW-0805">Transcription regulation</keyword>
<organism evidence="5 6">
    <name type="scientific">Flavobacterium succinicans</name>
    <dbReference type="NCBI Taxonomy" id="29536"/>
    <lineage>
        <taxon>Bacteria</taxon>
        <taxon>Pseudomonadati</taxon>
        <taxon>Bacteroidota</taxon>
        <taxon>Flavobacteriia</taxon>
        <taxon>Flavobacteriales</taxon>
        <taxon>Flavobacteriaceae</taxon>
        <taxon>Flavobacterium</taxon>
    </lineage>
</organism>
<dbReference type="GO" id="GO:0003700">
    <property type="term" value="F:DNA-binding transcription factor activity"/>
    <property type="evidence" value="ECO:0007669"/>
    <property type="project" value="TreeGrafter"/>
</dbReference>
<dbReference type="Pfam" id="PF13377">
    <property type="entry name" value="Peripla_BP_3"/>
    <property type="match status" value="1"/>
</dbReference>
<dbReference type="Gene3D" id="1.10.260.40">
    <property type="entry name" value="lambda repressor-like DNA-binding domains"/>
    <property type="match status" value="1"/>
</dbReference>
<dbReference type="InterPro" id="IPR028082">
    <property type="entry name" value="Peripla_BP_I"/>
</dbReference>
<dbReference type="InterPro" id="IPR046335">
    <property type="entry name" value="LacI/GalR-like_sensor"/>
</dbReference>
<dbReference type="Pfam" id="PF00356">
    <property type="entry name" value="LacI"/>
    <property type="match status" value="1"/>
</dbReference>
<evidence type="ECO:0000313" key="6">
    <source>
        <dbReference type="Proteomes" id="UP000182961"/>
    </source>
</evidence>
<keyword evidence="6" id="KW-1185">Reference proteome</keyword>
<gene>
    <name evidence="5" type="ORF">SAMN05444143_10980</name>
</gene>
<dbReference type="PRINTS" id="PR00036">
    <property type="entry name" value="HTHLACI"/>
</dbReference>
<dbReference type="Proteomes" id="UP000182961">
    <property type="component" value="Unassembled WGS sequence"/>
</dbReference>
<reference evidence="6" key="1">
    <citation type="submission" date="2016-10" db="EMBL/GenBank/DDBJ databases">
        <authorList>
            <person name="Varghese N."/>
            <person name="Submissions S."/>
        </authorList>
    </citation>
    <scope>NUCLEOTIDE SEQUENCE [LARGE SCALE GENOMIC DNA]</scope>
    <source>
        <strain evidence="6">DSM 4002</strain>
    </source>
</reference>
<dbReference type="AlphaFoldDB" id="A0A1I4XPT8"/>
<dbReference type="SUPFAM" id="SSF47413">
    <property type="entry name" value="lambda repressor-like DNA-binding domains"/>
    <property type="match status" value="1"/>
</dbReference>
<dbReference type="CDD" id="cd01392">
    <property type="entry name" value="HTH_LacI"/>
    <property type="match status" value="1"/>
</dbReference>
<feature type="domain" description="HTH lacI-type" evidence="4">
    <location>
        <begin position="4"/>
        <end position="61"/>
    </location>
</feature>
<dbReference type="PROSITE" id="PS50932">
    <property type="entry name" value="HTH_LACI_2"/>
    <property type="match status" value="1"/>
</dbReference>
<keyword evidence="2" id="KW-0238">DNA-binding</keyword>
<dbReference type="EMBL" id="FOUT01000009">
    <property type="protein sequence ID" value="SFN27646.1"/>
    <property type="molecule type" value="Genomic_DNA"/>
</dbReference>
<dbReference type="PROSITE" id="PS00356">
    <property type="entry name" value="HTH_LACI_1"/>
    <property type="match status" value="1"/>
</dbReference>
<dbReference type="InterPro" id="IPR000843">
    <property type="entry name" value="HTH_LacI"/>
</dbReference>
<dbReference type="SMART" id="SM00354">
    <property type="entry name" value="HTH_LACI"/>
    <property type="match status" value="1"/>
</dbReference>
<dbReference type="eggNOG" id="COG1609">
    <property type="taxonomic scope" value="Bacteria"/>
</dbReference>
<evidence type="ECO:0000259" key="4">
    <source>
        <dbReference type="PROSITE" id="PS50932"/>
    </source>
</evidence>
<evidence type="ECO:0000256" key="1">
    <source>
        <dbReference type="ARBA" id="ARBA00023015"/>
    </source>
</evidence>
<dbReference type="GO" id="GO:0000976">
    <property type="term" value="F:transcription cis-regulatory region binding"/>
    <property type="evidence" value="ECO:0007669"/>
    <property type="project" value="TreeGrafter"/>
</dbReference>
<evidence type="ECO:0000313" key="5">
    <source>
        <dbReference type="EMBL" id="SFN27646.1"/>
    </source>
</evidence>
<accession>A0A1I4XPT8</accession>
<evidence type="ECO:0000256" key="3">
    <source>
        <dbReference type="ARBA" id="ARBA00023163"/>
    </source>
</evidence>
<evidence type="ECO:0000256" key="2">
    <source>
        <dbReference type="ARBA" id="ARBA00023125"/>
    </source>
</evidence>
<keyword evidence="3" id="KW-0804">Transcription</keyword>
<dbReference type="SUPFAM" id="SSF53822">
    <property type="entry name" value="Periplasmic binding protein-like I"/>
    <property type="match status" value="1"/>
</dbReference>
<dbReference type="PANTHER" id="PTHR30146">
    <property type="entry name" value="LACI-RELATED TRANSCRIPTIONAL REPRESSOR"/>
    <property type="match status" value="1"/>
</dbReference>
<dbReference type="InterPro" id="IPR010982">
    <property type="entry name" value="Lambda_DNA-bd_dom_sf"/>
</dbReference>
<protein>
    <submittedName>
        <fullName evidence="5">Transcriptional regulator, LacI family</fullName>
    </submittedName>
</protein>
<proteinExistence type="predicted"/>
<dbReference type="RefSeq" id="WP_024981212.1">
    <property type="nucleotide sequence ID" value="NZ_CBCRUM010000006.1"/>
</dbReference>
<sequence length="336" mass="37787">MKKTTIKDIAKEAGVSVSTVSFVMNGKGKKMGISEAVILKVQKVVSELGYKPNVNASSLRTGKTQSIVFLVEDISNPFFSSFARVIEEEASKYDYRVFYFSTNNNDESTKVLLKRLVQENADGFVITPTENLQDEIDMLLHDERPVVLIDRFFEGQNVSHVIIDNYDGAFQATKVLIDKGCKKIALVTTLHGMVQMELRKSGYIDALKQHSVFDPNLILITDFLEKEEDRVNDIVTLLQKDKEIDGILFLSNYLGFAGLLAMRKLGLQIPKDVSVICFDDVDSFRIHSPAISVVAQPIDEMGKKVVDLLMAQIKTPESYQVEKLFVKGKYIERESV</sequence>
<dbReference type="PANTHER" id="PTHR30146:SF109">
    <property type="entry name" value="HTH-TYPE TRANSCRIPTIONAL REGULATOR GALS"/>
    <property type="match status" value="1"/>
</dbReference>